<dbReference type="RefSeq" id="WP_379708214.1">
    <property type="nucleotide sequence ID" value="NZ_JBHTBS010000001.1"/>
</dbReference>
<evidence type="ECO:0000256" key="4">
    <source>
        <dbReference type="ARBA" id="ARBA00022475"/>
    </source>
</evidence>
<feature type="transmembrane region" description="Helical" evidence="9">
    <location>
        <begin position="197"/>
        <end position="224"/>
    </location>
</feature>
<reference evidence="12" key="1">
    <citation type="journal article" date="2019" name="Int. J. Syst. Evol. Microbiol.">
        <title>The Global Catalogue of Microorganisms (GCM) 10K type strain sequencing project: providing services to taxonomists for standard genome sequencing and annotation.</title>
        <authorList>
            <consortium name="The Broad Institute Genomics Platform"/>
            <consortium name="The Broad Institute Genome Sequencing Center for Infectious Disease"/>
            <person name="Wu L."/>
            <person name="Ma J."/>
        </authorList>
    </citation>
    <scope>NUCLEOTIDE SEQUENCE [LARGE SCALE GENOMIC DNA]</scope>
    <source>
        <strain evidence="12">CGMCC 4.1467</strain>
    </source>
</reference>
<dbReference type="SUPFAM" id="SSF51735">
    <property type="entry name" value="NAD(P)-binding Rossmann-fold domains"/>
    <property type="match status" value="1"/>
</dbReference>
<evidence type="ECO:0000256" key="3">
    <source>
        <dbReference type="ARBA" id="ARBA00022449"/>
    </source>
</evidence>
<dbReference type="Pfam" id="PF00999">
    <property type="entry name" value="Na_H_Exchanger"/>
    <property type="match status" value="1"/>
</dbReference>
<evidence type="ECO:0000313" key="12">
    <source>
        <dbReference type="Proteomes" id="UP001596472"/>
    </source>
</evidence>
<feature type="transmembrane region" description="Helical" evidence="9">
    <location>
        <begin position="135"/>
        <end position="155"/>
    </location>
</feature>
<evidence type="ECO:0000256" key="2">
    <source>
        <dbReference type="ARBA" id="ARBA00022448"/>
    </source>
</evidence>
<comment type="caution">
    <text evidence="11">The sequence shown here is derived from an EMBL/GenBank/DDBJ whole genome shotgun (WGS) entry which is preliminary data.</text>
</comment>
<evidence type="ECO:0000256" key="7">
    <source>
        <dbReference type="ARBA" id="ARBA00023065"/>
    </source>
</evidence>
<accession>A0ABW2L257</accession>
<dbReference type="Gene3D" id="3.40.50.720">
    <property type="entry name" value="NAD(P)-binding Rossmann-like Domain"/>
    <property type="match status" value="1"/>
</dbReference>
<keyword evidence="2" id="KW-0813">Transport</keyword>
<proteinExistence type="predicted"/>
<feature type="domain" description="Cation/H+ exchanger transmembrane" evidence="10">
    <location>
        <begin position="29"/>
        <end position="420"/>
    </location>
</feature>
<feature type="transmembrane region" description="Helical" evidence="9">
    <location>
        <begin position="167"/>
        <end position="191"/>
    </location>
</feature>
<keyword evidence="7" id="KW-0406">Ion transport</keyword>
<keyword evidence="6 9" id="KW-1133">Transmembrane helix</keyword>
<organism evidence="11 12">
    <name type="scientific">Haloferula chungangensis</name>
    <dbReference type="NCBI Taxonomy" id="1048331"/>
    <lineage>
        <taxon>Bacteria</taxon>
        <taxon>Pseudomonadati</taxon>
        <taxon>Verrucomicrobiota</taxon>
        <taxon>Verrucomicrobiia</taxon>
        <taxon>Verrucomicrobiales</taxon>
        <taxon>Verrucomicrobiaceae</taxon>
        <taxon>Haloferula</taxon>
    </lineage>
</organism>
<keyword evidence="12" id="KW-1185">Reference proteome</keyword>
<protein>
    <submittedName>
        <fullName evidence="11">Cation:proton antiporter</fullName>
    </submittedName>
</protein>
<feature type="transmembrane region" description="Helical" evidence="9">
    <location>
        <begin position="43"/>
        <end position="61"/>
    </location>
</feature>
<comment type="subcellular location">
    <subcellularLocation>
        <location evidence="1">Cell membrane</location>
        <topology evidence="1">Multi-pass membrane protein</topology>
    </subcellularLocation>
</comment>
<evidence type="ECO:0000313" key="11">
    <source>
        <dbReference type="EMBL" id="MFC7335768.1"/>
    </source>
</evidence>
<evidence type="ECO:0000259" key="10">
    <source>
        <dbReference type="Pfam" id="PF00999"/>
    </source>
</evidence>
<keyword evidence="3" id="KW-0050">Antiport</keyword>
<sequence length="638" mass="68400">MLDSLFLAAASHHAMSSLLYLTLILALGVLAQWLAWKFKLPSILLLLAFGFGLGQWTGVRIDDFLAAGNGHSSPLLSAVGLFVAIILFEGGLTLRFNELRVSGLPILRLCTIAVGISMAATTLFMWKVLGYDIRLAALTGAILTVTGPTVIAPLLRHVNPTRKMASIVKWEGIVVDPIGAVLAVLVFKIALSADVDAAWAATGIAIGKMLLVGVLGGFLLGKVIEWLLRHHLIPDYLQPVFLLAVVAVAFTGSNQIEKEAGLVTVTVLGIVLANQRTVSVRHILEFKENLRTLIISSLFIVLSGRIELEDLNNSLGKGLALLAFLIFVGRPLSVYGSLIGSTNTTRNERTFLAFLAPRGIVAAAVTSIFALEFVEAARSGQYFGPEADTIARQSNELVALIFLVIIGTVAIYGLTASPLARLLGLASKNSSGILFAGADAWARLAAKSLHDDGHRVMLLDTNYTNISTAKMLGLEAHRANILSEFAEEELDFNGLGSLIAGTPNDEVNSIASYRFIHQFGRAGVWQIAPLDRDQHHKTAAASELRSQTCFSGAPNHPTLQRLVASGAEVTKSKITDVFTLEDFHAAYQEQAPIILFLADETRGLRPAPAKIEKVAAGTTLYALVSKPEKASETPPEIP</sequence>
<dbReference type="InterPro" id="IPR006153">
    <property type="entry name" value="Cation/H_exchanger_TM"/>
</dbReference>
<dbReference type="Proteomes" id="UP001596472">
    <property type="component" value="Unassembled WGS sequence"/>
</dbReference>
<feature type="transmembrane region" description="Helical" evidence="9">
    <location>
        <begin position="17"/>
        <end position="36"/>
    </location>
</feature>
<feature type="transmembrane region" description="Helical" evidence="9">
    <location>
        <begin position="318"/>
        <end position="339"/>
    </location>
</feature>
<evidence type="ECO:0000256" key="9">
    <source>
        <dbReference type="SAM" id="Phobius"/>
    </source>
</evidence>
<evidence type="ECO:0000256" key="1">
    <source>
        <dbReference type="ARBA" id="ARBA00004651"/>
    </source>
</evidence>
<keyword evidence="5 9" id="KW-0812">Transmembrane</keyword>
<dbReference type="EMBL" id="JBHTBS010000001">
    <property type="protein sequence ID" value="MFC7335768.1"/>
    <property type="molecule type" value="Genomic_DNA"/>
</dbReference>
<dbReference type="InterPro" id="IPR038770">
    <property type="entry name" value="Na+/solute_symporter_sf"/>
</dbReference>
<name>A0ABW2L257_9BACT</name>
<keyword evidence="4" id="KW-1003">Cell membrane</keyword>
<feature type="transmembrane region" description="Helical" evidence="9">
    <location>
        <begin position="351"/>
        <end position="371"/>
    </location>
</feature>
<evidence type="ECO:0000256" key="8">
    <source>
        <dbReference type="ARBA" id="ARBA00023136"/>
    </source>
</evidence>
<dbReference type="Gene3D" id="1.20.1530.20">
    <property type="match status" value="1"/>
</dbReference>
<gene>
    <name evidence="11" type="ORF">ACFQY0_01160</name>
</gene>
<dbReference type="InterPro" id="IPR036291">
    <property type="entry name" value="NAD(P)-bd_dom_sf"/>
</dbReference>
<dbReference type="PANTHER" id="PTHR32507">
    <property type="entry name" value="NA(+)/H(+) ANTIPORTER 1"/>
    <property type="match status" value="1"/>
</dbReference>
<feature type="transmembrane region" description="Helical" evidence="9">
    <location>
        <begin position="106"/>
        <end position="129"/>
    </location>
</feature>
<feature type="transmembrane region" description="Helical" evidence="9">
    <location>
        <begin position="73"/>
        <end position="94"/>
    </location>
</feature>
<evidence type="ECO:0000256" key="6">
    <source>
        <dbReference type="ARBA" id="ARBA00022989"/>
    </source>
</evidence>
<keyword evidence="8 9" id="KW-0472">Membrane</keyword>
<dbReference type="PANTHER" id="PTHR32507:SF0">
    <property type="entry name" value="NA(+)_H(+) ANTIPORTER 2-RELATED"/>
    <property type="match status" value="1"/>
</dbReference>
<feature type="transmembrane region" description="Helical" evidence="9">
    <location>
        <begin position="397"/>
        <end position="420"/>
    </location>
</feature>
<evidence type="ECO:0000256" key="5">
    <source>
        <dbReference type="ARBA" id="ARBA00022692"/>
    </source>
</evidence>